<gene>
    <name evidence="3" type="ORF">EKPV-NSW-ORF072</name>
</gene>
<protein>
    <submittedName>
        <fullName evidence="2">Telomere-binding protein</fullName>
    </submittedName>
</protein>
<reference evidence="3" key="3">
    <citation type="submission" date="2018-08" db="EMBL/GenBank/DDBJ databases">
        <authorList>
            <person name="Ferrada E.E."/>
            <person name="Latorre B.A."/>
        </authorList>
    </citation>
    <scope>NUCLEOTIDE SEQUENCE</scope>
    <source>
        <strain evidence="3">NSW</strain>
    </source>
</reference>
<proteinExistence type="predicted"/>
<keyword evidence="5" id="KW-1185">Reference proteome</keyword>
<organism evidence="2 5">
    <name type="scientific">Eastern grey kangaroopox virus</name>
    <dbReference type="NCBI Taxonomy" id="2042482"/>
    <lineage>
        <taxon>Viruses</taxon>
        <taxon>Varidnaviria</taxon>
        <taxon>Bamfordvirae</taxon>
        <taxon>Nucleocytoviricota</taxon>
        <taxon>Pokkesviricetes</taxon>
        <taxon>Chitovirales</taxon>
        <taxon>Poxviridae</taxon>
        <taxon>Chordopoxvirinae</taxon>
        <taxon>Macropopoxvirus</taxon>
        <taxon>Macropopoxvirus mgiganteuspox</taxon>
        <taxon>Eastern kangaroopox virus</taxon>
    </lineage>
</organism>
<dbReference type="InterPro" id="IPR007674">
    <property type="entry name" value="Poxvirus_F5/I6_dom"/>
</dbReference>
<reference evidence="3 4" key="1">
    <citation type="journal article" date="2017" name="Sci. Rep.">
        <title>Molecular and microscopic characterization of a novel Eastern grey kangaroopox virus genome directly from a clinical sample.</title>
        <authorList>
            <person name="Sarker S."/>
            <person name="Roberts H.K."/>
            <person name="Tidd N."/>
            <person name="Ault S."/>
            <person name="Ladmore G."/>
            <person name="Peters A."/>
            <person name="Forwood J.K."/>
            <person name="Helbig K."/>
            <person name="Raidal S.R."/>
        </authorList>
    </citation>
    <scope>NUCLEOTIDE SEQUENCE [LARGE SCALE GENOMIC DNA]</scope>
    <source>
        <strain evidence="3 4">NSW</strain>
    </source>
</reference>
<evidence type="ECO:0000313" key="3">
    <source>
        <dbReference type="EMBL" id="ATX75063.1"/>
    </source>
</evidence>
<feature type="domain" description="Poxvirus F5/Telomere-binding protein I6" evidence="1">
    <location>
        <begin position="31"/>
        <end position="351"/>
    </location>
</feature>
<evidence type="ECO:0000313" key="2">
    <source>
        <dbReference type="EMBL" id="ATI21155.1"/>
    </source>
</evidence>
<name>A0A2C9DT22_9POXV</name>
<evidence type="ECO:0000313" key="4">
    <source>
        <dbReference type="Proteomes" id="UP000318014"/>
    </source>
</evidence>
<sequence>MDYFIKQAAARARKPSAAMPPPSGTVHFRTAVVRFDFTGFYYNNARLFAKTRNSLTEVDKSLAVMNTFAYQAHVLTELARMLAKHGHLRDLYFAPVGWLAGAPGTEPPPAHAAARIIRRCPQPDLEDAVRGLLARYEVENLYVASAEESGILRFEAKDLRDADYRPVCVMFFYPFDPEKVLAVVFVGRHEDSHCGISYLLNRTHAGTFLRSIFRFVRHIYTVSDELGTFATARISNHAARLQKLPVSAFTNLCEVTHNFDPALFGEPADLDHPGFVPRVPKIPVSILDLPDGVPITCSATNGLEVVTHIAGQRLRSVLVIVKDSFLKDTPLDGVFSKENLLRNRRYTFTVTAANFKCPNLGADAASASGAPLTARRSGGSGTWAPGYVTRTPAHVL</sequence>
<dbReference type="GO" id="GO:0016032">
    <property type="term" value="P:viral process"/>
    <property type="evidence" value="ECO:0007669"/>
    <property type="project" value="InterPro"/>
</dbReference>
<evidence type="ECO:0000259" key="1">
    <source>
        <dbReference type="Pfam" id="PF04595"/>
    </source>
</evidence>
<dbReference type="EMBL" id="MF467281">
    <property type="protein sequence ID" value="ATI21155.1"/>
    <property type="molecule type" value="Genomic_DNA"/>
</dbReference>
<dbReference type="Pfam" id="PF04595">
    <property type="entry name" value="Pox_I6"/>
    <property type="match status" value="1"/>
</dbReference>
<evidence type="ECO:0000313" key="5">
    <source>
        <dbReference type="Proteomes" id="UP000318205"/>
    </source>
</evidence>
<dbReference type="Proteomes" id="UP000318205">
    <property type="component" value="Segment"/>
</dbReference>
<reference evidence="2 5" key="2">
    <citation type="journal article" date="2017" name="Virus Res.">
        <title>Complete genomic characterisation of two novel poxviruses (WKPV and EKPV) from western and eastern grey kangaroos.</title>
        <authorList>
            <person name="Bennett M."/>
            <person name="Tu S.L."/>
            <person name="Upton C."/>
            <person name="McArtor C."/>
            <person name="Gillett A."/>
            <person name="Laird T."/>
            <person name="O'Dea M."/>
        </authorList>
    </citation>
    <scope>NUCLEOTIDE SEQUENCE [LARGE SCALE GENOMIC DNA]</scope>
    <source>
        <strain evidence="2">Sunshine Coast</strain>
    </source>
</reference>
<dbReference type="Proteomes" id="UP000318014">
    <property type="component" value="Genome"/>
</dbReference>
<accession>A0A2C9DT22</accession>
<dbReference type="EMBL" id="MF661791">
    <property type="protein sequence ID" value="ATX75063.1"/>
    <property type="molecule type" value="Genomic_DNA"/>
</dbReference>